<sequence>MDKTASIDRFINGSGRRVNFGAPLLYFTFPFWTFLFYRKHFCKSEL</sequence>
<gene>
    <name evidence="2" type="ORF">LEP1GSC103_2892</name>
</gene>
<protein>
    <submittedName>
        <fullName evidence="2">Uncharacterized protein</fullName>
    </submittedName>
</protein>
<dbReference type="Proteomes" id="UP000014570">
    <property type="component" value="Unassembled WGS sequence"/>
</dbReference>
<dbReference type="AlphaFoldDB" id="A0AAV3JF42"/>
<comment type="caution">
    <text evidence="2">The sequence shown here is derived from an EMBL/GenBank/DDBJ whole genome shotgun (WGS) entry which is preliminary data.</text>
</comment>
<organism evidence="2 3">
    <name type="scientific">Leptospira borgpetersenii serovar Javanica str. UI 09931</name>
    <dbReference type="NCBI Taxonomy" id="1049767"/>
    <lineage>
        <taxon>Bacteria</taxon>
        <taxon>Pseudomonadati</taxon>
        <taxon>Spirochaetota</taxon>
        <taxon>Spirochaetia</taxon>
        <taxon>Leptospirales</taxon>
        <taxon>Leptospiraceae</taxon>
        <taxon>Leptospira</taxon>
    </lineage>
</organism>
<evidence type="ECO:0000256" key="1">
    <source>
        <dbReference type="SAM" id="Phobius"/>
    </source>
</evidence>
<name>A0AAV3JF42_LEPBO</name>
<feature type="transmembrane region" description="Helical" evidence="1">
    <location>
        <begin position="20"/>
        <end position="37"/>
    </location>
</feature>
<accession>A0AAV3JF42</accession>
<evidence type="ECO:0000313" key="2">
    <source>
        <dbReference type="EMBL" id="EPG58094.1"/>
    </source>
</evidence>
<keyword evidence="1" id="KW-0472">Membrane</keyword>
<reference evidence="2 3" key="1">
    <citation type="submission" date="2013-04" db="EMBL/GenBank/DDBJ databases">
        <authorList>
            <person name="Harkins D.M."/>
            <person name="Durkin A.S."/>
            <person name="Brinkac L.M."/>
            <person name="Haft D.H."/>
            <person name="Selengut J.D."/>
            <person name="Sanka R."/>
            <person name="DePew J."/>
            <person name="Purushe J."/>
            <person name="Chanthongthip A."/>
            <person name="Lattana O."/>
            <person name="Phetsouvanh R."/>
            <person name="Newton P.N."/>
            <person name="Vinetz J.M."/>
            <person name="Sutton G.G."/>
            <person name="Nierman W.C."/>
            <person name="Fouts D.E."/>
        </authorList>
    </citation>
    <scope>NUCLEOTIDE SEQUENCE [LARGE SCALE GENOMIC DNA]</scope>
    <source>
        <strain evidence="2 3">UI 09931</strain>
    </source>
</reference>
<proteinExistence type="predicted"/>
<dbReference type="EMBL" id="AHNP02000007">
    <property type="protein sequence ID" value="EPG58094.1"/>
    <property type="molecule type" value="Genomic_DNA"/>
</dbReference>
<keyword evidence="1" id="KW-0812">Transmembrane</keyword>
<evidence type="ECO:0000313" key="3">
    <source>
        <dbReference type="Proteomes" id="UP000014570"/>
    </source>
</evidence>
<keyword evidence="1" id="KW-1133">Transmembrane helix</keyword>